<feature type="compositionally biased region" description="Acidic residues" evidence="1">
    <location>
        <begin position="1"/>
        <end position="10"/>
    </location>
</feature>
<evidence type="ECO:0000313" key="5">
    <source>
        <dbReference type="Proteomes" id="UP000256964"/>
    </source>
</evidence>
<accession>A0A371CJS2</accession>
<evidence type="ECO:0000256" key="1">
    <source>
        <dbReference type="SAM" id="MobiDB-lite"/>
    </source>
</evidence>
<proteinExistence type="predicted"/>
<dbReference type="InterPro" id="IPR041588">
    <property type="entry name" value="Integrase_H2C2"/>
</dbReference>
<evidence type="ECO:0000313" key="3">
    <source>
        <dbReference type="EMBL" id="RDX39899.1"/>
    </source>
</evidence>
<gene>
    <name evidence="4" type="ORF">OH76DRAFT_1366126</name>
    <name evidence="3" type="ORF">OH76DRAFT_1367021</name>
</gene>
<reference evidence="4 5" key="1">
    <citation type="journal article" date="2018" name="Biotechnol. Biofuels">
        <title>Integrative visual omics of the white-rot fungus Polyporus brumalis exposes the biotechnological potential of its oxidative enzymes for delignifying raw plant biomass.</title>
        <authorList>
            <person name="Miyauchi S."/>
            <person name="Rancon A."/>
            <person name="Drula E."/>
            <person name="Hage H."/>
            <person name="Chaduli D."/>
            <person name="Favel A."/>
            <person name="Grisel S."/>
            <person name="Henrissat B."/>
            <person name="Herpoel-Gimbert I."/>
            <person name="Ruiz-Duenas F.J."/>
            <person name="Chevret D."/>
            <person name="Hainaut M."/>
            <person name="Lin J."/>
            <person name="Wang M."/>
            <person name="Pangilinan J."/>
            <person name="Lipzen A."/>
            <person name="Lesage-Meessen L."/>
            <person name="Navarro D."/>
            <person name="Riley R."/>
            <person name="Grigoriev I.V."/>
            <person name="Zhou S."/>
            <person name="Raouche S."/>
            <person name="Rosso M.N."/>
        </authorList>
    </citation>
    <scope>NUCLEOTIDE SEQUENCE [LARGE SCALE GENOMIC DNA]</scope>
    <source>
        <strain evidence="4 5">BRFM 1820</strain>
    </source>
</reference>
<dbReference type="AlphaFoldDB" id="A0A371CJS2"/>
<protein>
    <recommendedName>
        <fullName evidence="2">Integrase zinc-binding domain-containing protein</fullName>
    </recommendedName>
</protein>
<dbReference type="Proteomes" id="UP000256964">
    <property type="component" value="Unassembled WGS sequence"/>
</dbReference>
<dbReference type="EMBL" id="KZ857620">
    <property type="protein sequence ID" value="RDX39899.1"/>
    <property type="molecule type" value="Genomic_DNA"/>
</dbReference>
<sequence>MFASDAESDGLPEPALQPSDSDELAREQDHVIRDVPSVVSTASELGMALPGCLRGRYAEDTFFRKILATPDQFPHFVYTDGLLYKKQAGTHLLCIPDVLFGSRRLREILLRHAHSILAHLGTKKTLEYLRAEVWW</sequence>
<organism evidence="4 5">
    <name type="scientific">Lentinus brumalis</name>
    <dbReference type="NCBI Taxonomy" id="2498619"/>
    <lineage>
        <taxon>Eukaryota</taxon>
        <taxon>Fungi</taxon>
        <taxon>Dikarya</taxon>
        <taxon>Basidiomycota</taxon>
        <taxon>Agaricomycotina</taxon>
        <taxon>Agaricomycetes</taxon>
        <taxon>Polyporales</taxon>
        <taxon>Polyporaceae</taxon>
        <taxon>Lentinus</taxon>
    </lineage>
</organism>
<dbReference type="Pfam" id="PF17921">
    <property type="entry name" value="Integrase_H2C2"/>
    <property type="match status" value="1"/>
</dbReference>
<keyword evidence="5" id="KW-1185">Reference proteome</keyword>
<name>A0A371CJS2_9APHY</name>
<dbReference type="OrthoDB" id="3249394at2759"/>
<feature type="region of interest" description="Disordered" evidence="1">
    <location>
        <begin position="1"/>
        <end position="26"/>
    </location>
</feature>
<feature type="domain" description="Integrase zinc-binding" evidence="2">
    <location>
        <begin position="103"/>
        <end position="135"/>
    </location>
</feature>
<feature type="non-terminal residue" evidence="4">
    <location>
        <position position="135"/>
    </location>
</feature>
<evidence type="ECO:0000313" key="4">
    <source>
        <dbReference type="EMBL" id="RDX40507.1"/>
    </source>
</evidence>
<evidence type="ECO:0000259" key="2">
    <source>
        <dbReference type="Pfam" id="PF17921"/>
    </source>
</evidence>
<dbReference type="EMBL" id="KZ857551">
    <property type="protein sequence ID" value="RDX40507.1"/>
    <property type="molecule type" value="Genomic_DNA"/>
</dbReference>
<dbReference type="STRING" id="139420.A0A371CJS2"/>
<dbReference type="Gene3D" id="1.10.340.70">
    <property type="match status" value="1"/>
</dbReference>